<dbReference type="CDD" id="cd22119">
    <property type="entry name" value="F-box_FBXL6"/>
    <property type="match status" value="1"/>
</dbReference>
<comment type="caution">
    <text evidence="3">The sequence shown here is derived from an EMBL/GenBank/DDBJ whole genome shotgun (WGS) entry which is preliminary data.</text>
</comment>
<dbReference type="FunFam" id="3.80.10.10:FF:000487">
    <property type="entry name" value="F-box and leucine-rich repeat protein 6"/>
    <property type="match status" value="1"/>
</dbReference>
<dbReference type="InterPro" id="IPR032675">
    <property type="entry name" value="LRR_dom_sf"/>
</dbReference>
<dbReference type="Gene3D" id="3.80.10.10">
    <property type="entry name" value="Ribonuclease Inhibitor"/>
    <property type="match status" value="2"/>
</dbReference>
<dbReference type="Proteomes" id="UP001353858">
    <property type="component" value="Unassembled WGS sequence"/>
</dbReference>
<evidence type="ECO:0000256" key="1">
    <source>
        <dbReference type="SAM" id="MobiDB-lite"/>
    </source>
</evidence>
<dbReference type="InterPro" id="IPR036047">
    <property type="entry name" value="F-box-like_dom_sf"/>
</dbReference>
<feature type="region of interest" description="Disordered" evidence="1">
    <location>
        <begin position="202"/>
        <end position="259"/>
    </location>
</feature>
<sequence>MADTTVNENDSNNLLNVNNYESLSHTSSDFQMSNFLNTNDKLVYSGCDILPNNNICTSKGLSHCYDDEDYNSSIQKTDMTSCGADLPYVDSSFGVPSEHCGTHLFHPADTTAENEFMGESHCNSHFDISQGNSEKEENVIEFNSIDVNNGTNHKINKTSNHLKKLSVSSGKGACRGRPRKAFVAMYHSQISGDKNAIKIRIKKSDLSAQLPPTKKKSGRRKKHKISSDTDTSDYESRKKEKRSKPTVVETESDVTSTENITEEESKWATIPYTVLHRIFQILCMQEGCLPSLVTLCKVCKHWRNVALSPLLWHSVDLNYVQEKLRTDLKLHWLIQNRLMACRDLNLAEWKVNNIQLALEALSEHCPELRGLNLSGWKGLNADHLKYLTTEFLQLERLDLSSINNTSAINAQPLVSLAQSMGSRLTHLVLANNKLVGFTQVITAIATNCPNLQLLDISNIRTFAHNTALLHVEKLQSGCPKLKVLRITNSQIWLAPVSLSNQVASPGFPMLEELSLAGVEGCQLTSRSINDESIERILKTSTKLRLLDVRGCGRLSDSGLVRVPAWDLEHLFLSACYVTRIQNSGLELIVQKWSHSLLEVDLAWSTATSSLDAAVFALAEKGAGSPLRTLNLCGSSVSLEPVKAVLIKCPKLQSINLQSCRALPRGMKRLYIGEAISDLRQSLQVSPSRDSDKVVTEQTFDKCFTD</sequence>
<dbReference type="EMBL" id="JARPUR010000002">
    <property type="protein sequence ID" value="KAK4881598.1"/>
    <property type="molecule type" value="Genomic_DNA"/>
</dbReference>
<dbReference type="GO" id="GO:0031146">
    <property type="term" value="P:SCF-dependent proteasomal ubiquitin-dependent protein catabolic process"/>
    <property type="evidence" value="ECO:0007669"/>
    <property type="project" value="TreeGrafter"/>
</dbReference>
<name>A0AAN7QJW1_9COLE</name>
<feature type="compositionally biased region" description="Low complexity" evidence="1">
    <location>
        <begin position="246"/>
        <end position="258"/>
    </location>
</feature>
<dbReference type="GO" id="GO:0019005">
    <property type="term" value="C:SCF ubiquitin ligase complex"/>
    <property type="evidence" value="ECO:0007669"/>
    <property type="project" value="InterPro"/>
</dbReference>
<dbReference type="SUPFAM" id="SSF81383">
    <property type="entry name" value="F-box domain"/>
    <property type="match status" value="1"/>
</dbReference>
<evidence type="ECO:0000313" key="3">
    <source>
        <dbReference type="EMBL" id="KAK4881598.1"/>
    </source>
</evidence>
<dbReference type="InterPro" id="IPR001810">
    <property type="entry name" value="F-box_dom"/>
</dbReference>
<protein>
    <recommendedName>
        <fullName evidence="2">F-box domain-containing protein</fullName>
    </recommendedName>
</protein>
<organism evidence="3 4">
    <name type="scientific">Aquatica leii</name>
    <dbReference type="NCBI Taxonomy" id="1421715"/>
    <lineage>
        <taxon>Eukaryota</taxon>
        <taxon>Metazoa</taxon>
        <taxon>Ecdysozoa</taxon>
        <taxon>Arthropoda</taxon>
        <taxon>Hexapoda</taxon>
        <taxon>Insecta</taxon>
        <taxon>Pterygota</taxon>
        <taxon>Neoptera</taxon>
        <taxon>Endopterygota</taxon>
        <taxon>Coleoptera</taxon>
        <taxon>Polyphaga</taxon>
        <taxon>Elateriformia</taxon>
        <taxon>Elateroidea</taxon>
        <taxon>Lampyridae</taxon>
        <taxon>Luciolinae</taxon>
        <taxon>Aquatica</taxon>
    </lineage>
</organism>
<dbReference type="InterPro" id="IPR047922">
    <property type="entry name" value="FBXL6_F-box"/>
</dbReference>
<gene>
    <name evidence="3" type="ORF">RN001_004917</name>
</gene>
<evidence type="ECO:0000313" key="4">
    <source>
        <dbReference type="Proteomes" id="UP001353858"/>
    </source>
</evidence>
<dbReference type="SUPFAM" id="SSF52047">
    <property type="entry name" value="RNI-like"/>
    <property type="match status" value="1"/>
</dbReference>
<dbReference type="PANTHER" id="PTHR13318">
    <property type="entry name" value="PARTNER OF PAIRED, ISOFORM B-RELATED"/>
    <property type="match status" value="1"/>
</dbReference>
<feature type="domain" description="F-box" evidence="2">
    <location>
        <begin position="267"/>
        <end position="317"/>
    </location>
</feature>
<reference evidence="4" key="1">
    <citation type="submission" date="2023-01" db="EMBL/GenBank/DDBJ databases">
        <title>Key to firefly adult light organ development and bioluminescence: homeobox transcription factors regulate luciferase expression and transportation to peroxisome.</title>
        <authorList>
            <person name="Fu X."/>
        </authorList>
    </citation>
    <scope>NUCLEOTIDE SEQUENCE [LARGE SCALE GENOMIC DNA]</scope>
</reference>
<evidence type="ECO:0000259" key="2">
    <source>
        <dbReference type="Pfam" id="PF12937"/>
    </source>
</evidence>
<keyword evidence="4" id="KW-1185">Reference proteome</keyword>
<proteinExistence type="predicted"/>
<accession>A0AAN7QJW1</accession>
<dbReference type="AlphaFoldDB" id="A0AAN7QJW1"/>
<feature type="compositionally biased region" description="Basic residues" evidence="1">
    <location>
        <begin position="213"/>
        <end position="224"/>
    </location>
</feature>
<dbReference type="Pfam" id="PF12937">
    <property type="entry name" value="F-box-like"/>
    <property type="match status" value="1"/>
</dbReference>